<dbReference type="EMBL" id="KN835268">
    <property type="protein sequence ID" value="KIK41437.1"/>
    <property type="molecule type" value="Genomic_DNA"/>
</dbReference>
<protein>
    <submittedName>
        <fullName evidence="1">Uncharacterized protein</fullName>
    </submittedName>
</protein>
<reference evidence="2" key="2">
    <citation type="submission" date="2015-01" db="EMBL/GenBank/DDBJ databases">
        <title>Evolutionary Origins and Diversification of the Mycorrhizal Mutualists.</title>
        <authorList>
            <consortium name="DOE Joint Genome Institute"/>
            <consortium name="Mycorrhizal Genomics Consortium"/>
            <person name="Kohler A."/>
            <person name="Kuo A."/>
            <person name="Nagy L.G."/>
            <person name="Floudas D."/>
            <person name="Copeland A."/>
            <person name="Barry K.W."/>
            <person name="Cichocki N."/>
            <person name="Veneault-Fourrey C."/>
            <person name="LaButti K."/>
            <person name="Lindquist E.A."/>
            <person name="Lipzen A."/>
            <person name="Lundell T."/>
            <person name="Morin E."/>
            <person name="Murat C."/>
            <person name="Riley R."/>
            <person name="Ohm R."/>
            <person name="Sun H."/>
            <person name="Tunlid A."/>
            <person name="Henrissat B."/>
            <person name="Grigoriev I.V."/>
            <person name="Hibbett D.S."/>
            <person name="Martin F."/>
        </authorList>
    </citation>
    <scope>NUCLEOTIDE SEQUENCE [LARGE SCALE GENOMIC DNA]</scope>
    <source>
        <strain evidence="2">UH-Slu-Lm8-n1</strain>
    </source>
</reference>
<dbReference type="Proteomes" id="UP000054485">
    <property type="component" value="Unassembled WGS sequence"/>
</dbReference>
<name>A0A0D0B4N9_9AGAM</name>
<keyword evidence="2" id="KW-1185">Reference proteome</keyword>
<dbReference type="AlphaFoldDB" id="A0A0D0B4N9"/>
<dbReference type="InParanoid" id="A0A0D0B4N9"/>
<proteinExistence type="predicted"/>
<evidence type="ECO:0000313" key="2">
    <source>
        <dbReference type="Proteomes" id="UP000054485"/>
    </source>
</evidence>
<accession>A0A0D0B4N9</accession>
<reference evidence="1 2" key="1">
    <citation type="submission" date="2014-04" db="EMBL/GenBank/DDBJ databases">
        <authorList>
            <consortium name="DOE Joint Genome Institute"/>
            <person name="Kuo A."/>
            <person name="Ruytinx J."/>
            <person name="Rineau F."/>
            <person name="Colpaert J."/>
            <person name="Kohler A."/>
            <person name="Nagy L.G."/>
            <person name="Floudas D."/>
            <person name="Copeland A."/>
            <person name="Barry K.W."/>
            <person name="Cichocki N."/>
            <person name="Veneault-Fourrey C."/>
            <person name="LaButti K."/>
            <person name="Lindquist E.A."/>
            <person name="Lipzen A."/>
            <person name="Lundell T."/>
            <person name="Morin E."/>
            <person name="Murat C."/>
            <person name="Sun H."/>
            <person name="Tunlid A."/>
            <person name="Henrissat B."/>
            <person name="Grigoriev I.V."/>
            <person name="Hibbett D.S."/>
            <person name="Martin F."/>
            <person name="Nordberg H.P."/>
            <person name="Cantor M.N."/>
            <person name="Hua S.X."/>
        </authorList>
    </citation>
    <scope>NUCLEOTIDE SEQUENCE [LARGE SCALE GENOMIC DNA]</scope>
    <source>
        <strain evidence="1 2">UH-Slu-Lm8-n1</strain>
    </source>
</reference>
<sequence>MTSPTGSFEFGIPCSTSRITSHRDADQYQNETLGRLRSDSEVSNITEKFLAHGTLLDATNSLFQDGLESSNHTRTLLQDIGDDVAVLRQEFDEIKLVVQEIIEGMENGLRKI</sequence>
<dbReference type="HOGENOM" id="CLU_2147512_0_0_1"/>
<organism evidence="1 2">
    <name type="scientific">Suillus luteus UH-Slu-Lm8-n1</name>
    <dbReference type="NCBI Taxonomy" id="930992"/>
    <lineage>
        <taxon>Eukaryota</taxon>
        <taxon>Fungi</taxon>
        <taxon>Dikarya</taxon>
        <taxon>Basidiomycota</taxon>
        <taxon>Agaricomycotina</taxon>
        <taxon>Agaricomycetes</taxon>
        <taxon>Agaricomycetidae</taxon>
        <taxon>Boletales</taxon>
        <taxon>Suillineae</taxon>
        <taxon>Suillaceae</taxon>
        <taxon>Suillus</taxon>
    </lineage>
</organism>
<dbReference type="OrthoDB" id="2679923at2759"/>
<gene>
    <name evidence="1" type="ORF">CY34DRAFT_806029</name>
</gene>
<evidence type="ECO:0000313" key="1">
    <source>
        <dbReference type="EMBL" id="KIK41437.1"/>
    </source>
</evidence>